<evidence type="ECO:0000313" key="11">
    <source>
        <dbReference type="Proteomes" id="UP000695007"/>
    </source>
</evidence>
<comment type="function">
    <text evidence="6">Required for the export of mRNAs containing poly(A) tails from the nucleus into the cytoplasm.</text>
</comment>
<evidence type="ECO:0000259" key="10">
    <source>
        <dbReference type="PROSITE" id="PS50103"/>
    </source>
</evidence>
<dbReference type="PROSITE" id="PS50103">
    <property type="entry name" value="ZF_C3H1"/>
    <property type="match status" value="1"/>
</dbReference>
<gene>
    <name evidence="12" type="primary">LOC105361920</name>
</gene>
<keyword evidence="5" id="KW-0539">Nucleus</keyword>
<dbReference type="InterPro" id="IPR051767">
    <property type="entry name" value="Nucleoporin_NUP42"/>
</dbReference>
<dbReference type="SUPFAM" id="SSF90229">
    <property type="entry name" value="CCCH zinc finger"/>
    <property type="match status" value="1"/>
</dbReference>
<dbReference type="KEGG" id="csol:105361920"/>
<evidence type="ECO:0000256" key="9">
    <source>
        <dbReference type="PROSITE-ProRule" id="PRU00723"/>
    </source>
</evidence>
<keyword evidence="4 9" id="KW-0862">Zinc</keyword>
<proteinExistence type="predicted"/>
<dbReference type="AlphaFoldDB" id="A0AAJ6YGA8"/>
<dbReference type="InterPro" id="IPR041367">
    <property type="entry name" value="Znf-CCCH_4"/>
</dbReference>
<name>A0AAJ6YGA8_9HYME</name>
<dbReference type="PANTHER" id="PTHR46527:SF1">
    <property type="entry name" value="NUCLEOPORIN NUP42"/>
    <property type="match status" value="1"/>
</dbReference>
<dbReference type="RefSeq" id="XP_011497531.1">
    <property type="nucleotide sequence ID" value="XM_011499229.1"/>
</dbReference>
<dbReference type="GeneID" id="105361920"/>
<dbReference type="PANTHER" id="PTHR46527">
    <property type="entry name" value="NUCLEOPORIN-LIKE PROTEIN 2"/>
    <property type="match status" value="1"/>
</dbReference>
<dbReference type="InterPro" id="IPR036855">
    <property type="entry name" value="Znf_CCCH_sf"/>
</dbReference>
<dbReference type="Pfam" id="PF18044">
    <property type="entry name" value="zf-CCCH_4"/>
    <property type="match status" value="1"/>
</dbReference>
<dbReference type="Proteomes" id="UP000695007">
    <property type="component" value="Unplaced"/>
</dbReference>
<keyword evidence="2 9" id="KW-0479">Metal-binding</keyword>
<keyword evidence="3 9" id="KW-0863">Zinc-finger</keyword>
<evidence type="ECO:0000256" key="7">
    <source>
        <dbReference type="ARBA" id="ARBA00039886"/>
    </source>
</evidence>
<dbReference type="Gene3D" id="4.10.1000.10">
    <property type="entry name" value="Zinc finger, CCCH-type"/>
    <property type="match status" value="1"/>
</dbReference>
<dbReference type="GO" id="GO:0008270">
    <property type="term" value="F:zinc ion binding"/>
    <property type="evidence" value="ECO:0007669"/>
    <property type="project" value="UniProtKB-KW"/>
</dbReference>
<dbReference type="GO" id="GO:0031965">
    <property type="term" value="C:nuclear membrane"/>
    <property type="evidence" value="ECO:0007669"/>
    <property type="project" value="UniProtKB-SubCell"/>
</dbReference>
<organism evidence="11 12">
    <name type="scientific">Ceratosolen solmsi marchali</name>
    <dbReference type="NCBI Taxonomy" id="326594"/>
    <lineage>
        <taxon>Eukaryota</taxon>
        <taxon>Metazoa</taxon>
        <taxon>Ecdysozoa</taxon>
        <taxon>Arthropoda</taxon>
        <taxon>Hexapoda</taxon>
        <taxon>Insecta</taxon>
        <taxon>Pterygota</taxon>
        <taxon>Neoptera</taxon>
        <taxon>Endopterygota</taxon>
        <taxon>Hymenoptera</taxon>
        <taxon>Apocrita</taxon>
        <taxon>Proctotrupomorpha</taxon>
        <taxon>Chalcidoidea</taxon>
        <taxon>Agaonidae</taxon>
        <taxon>Agaoninae</taxon>
        <taxon>Ceratosolen</taxon>
    </lineage>
</organism>
<evidence type="ECO:0000256" key="6">
    <source>
        <dbReference type="ARBA" id="ARBA00037262"/>
    </source>
</evidence>
<keyword evidence="11" id="KW-1185">Reference proteome</keyword>
<reference evidence="12" key="1">
    <citation type="submission" date="2025-08" db="UniProtKB">
        <authorList>
            <consortium name="RefSeq"/>
        </authorList>
    </citation>
    <scope>IDENTIFICATION</scope>
</reference>
<accession>A0AAJ6YGA8</accession>
<evidence type="ECO:0000256" key="4">
    <source>
        <dbReference type="ARBA" id="ARBA00022833"/>
    </source>
</evidence>
<feature type="domain" description="C3H1-type" evidence="10">
    <location>
        <begin position="1"/>
        <end position="25"/>
    </location>
</feature>
<feature type="zinc finger region" description="C3H1-type" evidence="9">
    <location>
        <begin position="1"/>
        <end position="25"/>
    </location>
</feature>
<evidence type="ECO:0000256" key="5">
    <source>
        <dbReference type="ARBA" id="ARBA00023242"/>
    </source>
</evidence>
<sequence>MVLCKFFQQGSCRFGQYCKFEHSFGNRSKTFGDEKNIALMVAEDILNAERGRQWLLSCYGPFKERKCIPGMEDVSPEEVRWEMYQAQKNGTADQINAQFQQMCETMKTKRDALKNPTSAIVQLLEEIQNSGAENTSFGNNSKLNKGNFAFGTPQLGISNTNQTSSVFGQKSFGASNNPFGNSTSSSSGGSFNSMQASSSIFVRPTTYNSNSVFGGKPSFGSAPVFGSPSATGTSIFGNVNKSAAPAFGSVQNAPSFGGLASQGSLFGSGASAQSGFGQPATFGASSGQASGSFLKAQGSQPSVFGSVVATPVQPGNVFGAAIPGAGVTTTAQSSVFGANPGSSPASGTGLFGQTTTTNAAFGGAPVFGGTSTFGTAQAQTGGGGGAGTGGSMFGGQSAFGGTNAVSSSSSSVFGGSNSVTSSFGVIAQTANAGAGFGVAAPAASTNAFEATTSSAPFGTPISTAAGPFGALNTTAQSHFGTGMSSYSKGVSFGFAAPATEAGSIFGTSVTTSTFGGTGFASPQAGSSVFARLTTTATTTTTTTTAASVGNVFLAKPQQQGVVSPFGIASTQSSSQGIFATPTASGFGIAITVMIDETAYSAENVLTDDEKAAYRMNLFSEGHIPIRPPTKELS</sequence>
<evidence type="ECO:0000256" key="2">
    <source>
        <dbReference type="ARBA" id="ARBA00022723"/>
    </source>
</evidence>
<dbReference type="InterPro" id="IPR000571">
    <property type="entry name" value="Znf_CCCH"/>
</dbReference>
<evidence type="ECO:0000256" key="3">
    <source>
        <dbReference type="ARBA" id="ARBA00022771"/>
    </source>
</evidence>
<evidence type="ECO:0000256" key="8">
    <source>
        <dbReference type="ARBA" id="ARBA00042384"/>
    </source>
</evidence>
<evidence type="ECO:0000256" key="1">
    <source>
        <dbReference type="ARBA" id="ARBA00004335"/>
    </source>
</evidence>
<evidence type="ECO:0000313" key="12">
    <source>
        <dbReference type="RefSeq" id="XP_011497531.1"/>
    </source>
</evidence>
<protein>
    <recommendedName>
        <fullName evidence="7">Nucleoporin NUP42</fullName>
    </recommendedName>
    <alternativeName>
        <fullName evidence="8">Nucleoporin-like protein 2</fullName>
    </alternativeName>
</protein>
<comment type="subcellular location">
    <subcellularLocation>
        <location evidence="1">Nucleus membrane</location>
        <topology evidence="1">Peripheral membrane protein</topology>
        <orientation evidence="1">Cytoplasmic side</orientation>
    </subcellularLocation>
</comment>